<organism evidence="2 3">
    <name type="scientific">Collybiopsis luxurians FD-317 M1</name>
    <dbReference type="NCBI Taxonomy" id="944289"/>
    <lineage>
        <taxon>Eukaryota</taxon>
        <taxon>Fungi</taxon>
        <taxon>Dikarya</taxon>
        <taxon>Basidiomycota</taxon>
        <taxon>Agaricomycotina</taxon>
        <taxon>Agaricomycetes</taxon>
        <taxon>Agaricomycetidae</taxon>
        <taxon>Agaricales</taxon>
        <taxon>Marasmiineae</taxon>
        <taxon>Omphalotaceae</taxon>
        <taxon>Collybiopsis</taxon>
        <taxon>Collybiopsis luxurians</taxon>
    </lineage>
</organism>
<dbReference type="EMBL" id="KN834808">
    <property type="protein sequence ID" value="KIK55233.1"/>
    <property type="molecule type" value="Genomic_DNA"/>
</dbReference>
<gene>
    <name evidence="2" type="ORF">GYMLUDRAFT_62671</name>
</gene>
<keyword evidence="3" id="KW-1185">Reference proteome</keyword>
<reference evidence="2 3" key="1">
    <citation type="submission" date="2014-04" db="EMBL/GenBank/DDBJ databases">
        <title>Evolutionary Origins and Diversification of the Mycorrhizal Mutualists.</title>
        <authorList>
            <consortium name="DOE Joint Genome Institute"/>
            <consortium name="Mycorrhizal Genomics Consortium"/>
            <person name="Kohler A."/>
            <person name="Kuo A."/>
            <person name="Nagy L.G."/>
            <person name="Floudas D."/>
            <person name="Copeland A."/>
            <person name="Barry K.W."/>
            <person name="Cichocki N."/>
            <person name="Veneault-Fourrey C."/>
            <person name="LaButti K."/>
            <person name="Lindquist E.A."/>
            <person name="Lipzen A."/>
            <person name="Lundell T."/>
            <person name="Morin E."/>
            <person name="Murat C."/>
            <person name="Riley R."/>
            <person name="Ohm R."/>
            <person name="Sun H."/>
            <person name="Tunlid A."/>
            <person name="Henrissat B."/>
            <person name="Grigoriev I.V."/>
            <person name="Hibbett D.S."/>
            <person name="Martin F."/>
        </authorList>
    </citation>
    <scope>NUCLEOTIDE SEQUENCE [LARGE SCALE GENOMIC DNA]</scope>
    <source>
        <strain evidence="2 3">FD-317 M1</strain>
    </source>
</reference>
<feature type="chain" id="PRO_5002207981" evidence="1">
    <location>
        <begin position="19"/>
        <end position="330"/>
    </location>
</feature>
<keyword evidence="1" id="KW-0732">Signal</keyword>
<name>A0A0D0CJM6_9AGAR</name>
<evidence type="ECO:0000256" key="1">
    <source>
        <dbReference type="SAM" id="SignalP"/>
    </source>
</evidence>
<evidence type="ECO:0000313" key="2">
    <source>
        <dbReference type="EMBL" id="KIK55233.1"/>
    </source>
</evidence>
<proteinExistence type="predicted"/>
<sequence>MATKIPLFLLSAVVCASGACPPHFLEIQWKLRFAKGINALEMLHKYLLSWTAIVKYKVDHTHGHYEGSCSSKVLTTVNAKIGACIAKYRIHQTVILELAGPCYLNLVRMDAVFKVLQDKDVCRINRDAMDTNLEGNVTLSWIWVNEGIDPNDQETINEFSHSQAYELLGANLKPEPIAGKRRVSVFMAQDWECKSQAGALVHSNEACEQNQARYLLDNEEFAQGWVAYAHKQPTIQRKMHDFCAGRWAPALEKLTTGVGTCFGEADNKSGHSFNNRQKVDFCMIVEFPFCSEQSAWRTHSGDQIGRVSANRVELNGTGQLILGDGDPTDS</sequence>
<protein>
    <submittedName>
        <fullName evidence="2">Uncharacterized protein</fullName>
    </submittedName>
</protein>
<dbReference type="OrthoDB" id="3261436at2759"/>
<dbReference type="AlphaFoldDB" id="A0A0D0CJM6"/>
<evidence type="ECO:0000313" key="3">
    <source>
        <dbReference type="Proteomes" id="UP000053593"/>
    </source>
</evidence>
<dbReference type="Proteomes" id="UP000053593">
    <property type="component" value="Unassembled WGS sequence"/>
</dbReference>
<accession>A0A0D0CJM6</accession>
<feature type="signal peptide" evidence="1">
    <location>
        <begin position="1"/>
        <end position="18"/>
    </location>
</feature>
<dbReference type="PROSITE" id="PS51257">
    <property type="entry name" value="PROKAR_LIPOPROTEIN"/>
    <property type="match status" value="1"/>
</dbReference>
<dbReference type="HOGENOM" id="CLU_842133_0_0_1"/>